<dbReference type="EMBL" id="JH795861">
    <property type="protein sequence ID" value="EJU02722.1"/>
    <property type="molecule type" value="Genomic_DNA"/>
</dbReference>
<gene>
    <name evidence="1" type="ORF">DACRYDRAFT_15351</name>
</gene>
<evidence type="ECO:0000313" key="2">
    <source>
        <dbReference type="Proteomes" id="UP000030653"/>
    </source>
</evidence>
<organism evidence="1 2">
    <name type="scientific">Dacryopinax primogenitus (strain DJM 731)</name>
    <name type="common">Brown rot fungus</name>
    <dbReference type="NCBI Taxonomy" id="1858805"/>
    <lineage>
        <taxon>Eukaryota</taxon>
        <taxon>Fungi</taxon>
        <taxon>Dikarya</taxon>
        <taxon>Basidiomycota</taxon>
        <taxon>Agaricomycotina</taxon>
        <taxon>Dacrymycetes</taxon>
        <taxon>Dacrymycetales</taxon>
        <taxon>Dacrymycetaceae</taxon>
        <taxon>Dacryopinax</taxon>
    </lineage>
</organism>
<protein>
    <submittedName>
        <fullName evidence="1">Uncharacterized protein</fullName>
    </submittedName>
</protein>
<keyword evidence="2" id="KW-1185">Reference proteome</keyword>
<proteinExistence type="predicted"/>
<dbReference type="OrthoDB" id="3247418at2759"/>
<sequence length="241" mass="28267">MHTFLQGLVKTLWYHNWVRGGHAKAAKYKIPPILLKVTDHVNTKIASNFLKLATVIKIYTHRQISETELDWADRLYKDFFEEYVEIYGEINVTPTFHWVTHMAAQVRCFGPAQGFWTFLFEHLNKVLKTIRTNRRKRGGVELTFAQEFKRELSISRLTTVLLTQWQDFLARLIAQEMDKQLRDLAHKGTLTSMAAEADEDADLHNRARWQPIGKPERVYLDNGTQQHLLAWYCEKMPNLPL</sequence>
<reference evidence="1 2" key="1">
    <citation type="journal article" date="2012" name="Science">
        <title>The Paleozoic origin of enzymatic lignin decomposition reconstructed from 31 fungal genomes.</title>
        <authorList>
            <person name="Floudas D."/>
            <person name="Binder M."/>
            <person name="Riley R."/>
            <person name="Barry K."/>
            <person name="Blanchette R.A."/>
            <person name="Henrissat B."/>
            <person name="Martinez A.T."/>
            <person name="Otillar R."/>
            <person name="Spatafora J.W."/>
            <person name="Yadav J.S."/>
            <person name="Aerts A."/>
            <person name="Benoit I."/>
            <person name="Boyd A."/>
            <person name="Carlson A."/>
            <person name="Copeland A."/>
            <person name="Coutinho P.M."/>
            <person name="de Vries R.P."/>
            <person name="Ferreira P."/>
            <person name="Findley K."/>
            <person name="Foster B."/>
            <person name="Gaskell J."/>
            <person name="Glotzer D."/>
            <person name="Gorecki P."/>
            <person name="Heitman J."/>
            <person name="Hesse C."/>
            <person name="Hori C."/>
            <person name="Igarashi K."/>
            <person name="Jurgens J.A."/>
            <person name="Kallen N."/>
            <person name="Kersten P."/>
            <person name="Kohler A."/>
            <person name="Kuees U."/>
            <person name="Kumar T.K.A."/>
            <person name="Kuo A."/>
            <person name="LaButti K."/>
            <person name="Larrondo L.F."/>
            <person name="Lindquist E."/>
            <person name="Ling A."/>
            <person name="Lombard V."/>
            <person name="Lucas S."/>
            <person name="Lundell T."/>
            <person name="Martin R."/>
            <person name="McLaughlin D.J."/>
            <person name="Morgenstern I."/>
            <person name="Morin E."/>
            <person name="Murat C."/>
            <person name="Nagy L.G."/>
            <person name="Nolan M."/>
            <person name="Ohm R.A."/>
            <person name="Patyshakuliyeva A."/>
            <person name="Rokas A."/>
            <person name="Ruiz-Duenas F.J."/>
            <person name="Sabat G."/>
            <person name="Salamov A."/>
            <person name="Samejima M."/>
            <person name="Schmutz J."/>
            <person name="Slot J.C."/>
            <person name="St John F."/>
            <person name="Stenlid J."/>
            <person name="Sun H."/>
            <person name="Sun S."/>
            <person name="Syed K."/>
            <person name="Tsang A."/>
            <person name="Wiebenga A."/>
            <person name="Young D."/>
            <person name="Pisabarro A."/>
            <person name="Eastwood D.C."/>
            <person name="Martin F."/>
            <person name="Cullen D."/>
            <person name="Grigoriev I.V."/>
            <person name="Hibbett D.S."/>
        </authorList>
    </citation>
    <scope>NUCLEOTIDE SEQUENCE [LARGE SCALE GENOMIC DNA]</scope>
    <source>
        <strain evidence="1 2">DJM-731 SS1</strain>
    </source>
</reference>
<dbReference type="GeneID" id="63686161"/>
<accession>M5G9Z8</accession>
<name>M5G9Z8_DACPD</name>
<dbReference type="HOGENOM" id="CLU_1151763_0_0_1"/>
<dbReference type="PANTHER" id="PTHR46579:SF1">
    <property type="entry name" value="F5_8 TYPE C DOMAIN-CONTAINING PROTEIN"/>
    <property type="match status" value="1"/>
</dbReference>
<dbReference type="AlphaFoldDB" id="M5G9Z8"/>
<dbReference type="Proteomes" id="UP000030653">
    <property type="component" value="Unassembled WGS sequence"/>
</dbReference>
<dbReference type="RefSeq" id="XP_040629616.1">
    <property type="nucleotide sequence ID" value="XM_040771099.1"/>
</dbReference>
<dbReference type="STRING" id="1858805.M5G9Z8"/>
<evidence type="ECO:0000313" key="1">
    <source>
        <dbReference type="EMBL" id="EJU02722.1"/>
    </source>
</evidence>
<dbReference type="PANTHER" id="PTHR46579">
    <property type="entry name" value="F5/8 TYPE C DOMAIN-CONTAINING PROTEIN-RELATED"/>
    <property type="match status" value="1"/>
</dbReference>